<dbReference type="Proteomes" id="UP000054262">
    <property type="component" value="Unassembled WGS sequence"/>
</dbReference>
<accession>A0P4K3</accession>
<evidence type="ECO:0000256" key="5">
    <source>
        <dbReference type="SAM" id="Phobius"/>
    </source>
</evidence>
<evidence type="ECO:0000256" key="3">
    <source>
        <dbReference type="ARBA" id="ARBA00022989"/>
    </source>
</evidence>
<organism evidence="7 8">
    <name type="scientific">Methylophilales bacterium HTCC2181</name>
    <dbReference type="NCBI Taxonomy" id="383631"/>
    <lineage>
        <taxon>Bacteria</taxon>
        <taxon>Pseudomonadati</taxon>
        <taxon>Pseudomonadota</taxon>
        <taxon>Betaproteobacteria</taxon>
        <taxon>Nitrosomonadales</taxon>
        <taxon>OM43 clade</taxon>
    </lineage>
</organism>
<comment type="caution">
    <text evidence="7">The sequence shown here is derived from an EMBL/GenBank/DDBJ whole genome shotgun (WGS) entry which is preliminary data.</text>
</comment>
<dbReference type="AlphaFoldDB" id="A0P4K3"/>
<proteinExistence type="predicted"/>
<evidence type="ECO:0000256" key="2">
    <source>
        <dbReference type="ARBA" id="ARBA00022692"/>
    </source>
</evidence>
<keyword evidence="3 5" id="KW-1133">Transmembrane helix</keyword>
<reference evidence="7 8" key="1">
    <citation type="submission" date="2006-11" db="EMBL/GenBank/DDBJ databases">
        <authorList>
            <person name="Giovannoni S."/>
            <person name="Vergin K."/>
            <person name="Ferriera S."/>
            <person name="Johnson J."/>
            <person name="Kravitz S."/>
            <person name="Beeson K."/>
            <person name="Sutton G."/>
            <person name="Rogers Y.-H."/>
            <person name="Friedman R."/>
            <person name="Frazier M."/>
            <person name="Venter J.C."/>
        </authorList>
    </citation>
    <scope>NUCLEOTIDE SEQUENCE [LARGE SCALE GENOMIC DNA]</scope>
    <source>
        <strain evidence="7 8">HTCC2181</strain>
    </source>
</reference>
<keyword evidence="4 5" id="KW-0472">Membrane</keyword>
<dbReference type="OrthoDB" id="5298807at2"/>
<feature type="transmembrane region" description="Helical" evidence="5">
    <location>
        <begin position="90"/>
        <end position="112"/>
    </location>
</feature>
<evidence type="ECO:0000259" key="6">
    <source>
        <dbReference type="Pfam" id="PF06271"/>
    </source>
</evidence>
<feature type="domain" description="RDD" evidence="6">
    <location>
        <begin position="8"/>
        <end position="123"/>
    </location>
</feature>
<name>A0P4K3_9PROT</name>
<evidence type="ECO:0000256" key="1">
    <source>
        <dbReference type="ARBA" id="ARBA00004141"/>
    </source>
</evidence>
<comment type="subcellular location">
    <subcellularLocation>
        <location evidence="1">Membrane</location>
        <topology evidence="1">Multi-pass membrane protein</topology>
    </subcellularLocation>
</comment>
<dbReference type="Pfam" id="PF06271">
    <property type="entry name" value="RDD"/>
    <property type="match status" value="1"/>
</dbReference>
<feature type="transmembrane region" description="Helical" evidence="5">
    <location>
        <begin position="48"/>
        <end position="70"/>
    </location>
</feature>
<sequence>MQLSNAARLYACLFYELITHITLWFVVTFFISLFFHSEIAQNSNFLRFILWIISGWYCIYSWSHGGQTLAMKAWRFKLIPPKNQSFQFFLFRYLLASLGALLILAFYLNILFGGKQFIHDLILKSKITYIQTS</sequence>
<dbReference type="EMBL" id="AAUX01000001">
    <property type="protein sequence ID" value="EAV46463.1"/>
    <property type="molecule type" value="Genomic_DNA"/>
</dbReference>
<gene>
    <name evidence="7" type="ORF">MB2181_00280</name>
</gene>
<evidence type="ECO:0000256" key="4">
    <source>
        <dbReference type="ARBA" id="ARBA00023136"/>
    </source>
</evidence>
<dbReference type="InterPro" id="IPR010432">
    <property type="entry name" value="RDD"/>
</dbReference>
<protein>
    <submittedName>
        <fullName evidence="7">Putative transmembrane protein</fullName>
    </submittedName>
</protein>
<keyword evidence="8" id="KW-1185">Reference proteome</keyword>
<keyword evidence="2 5" id="KW-0812">Transmembrane</keyword>
<feature type="transmembrane region" description="Helical" evidence="5">
    <location>
        <begin position="12"/>
        <end position="36"/>
    </location>
</feature>
<evidence type="ECO:0000313" key="8">
    <source>
        <dbReference type="Proteomes" id="UP000054262"/>
    </source>
</evidence>
<dbReference type="GO" id="GO:0016020">
    <property type="term" value="C:membrane"/>
    <property type="evidence" value="ECO:0007669"/>
    <property type="project" value="UniProtKB-SubCell"/>
</dbReference>
<evidence type="ECO:0000313" key="7">
    <source>
        <dbReference type="EMBL" id="EAV46463.1"/>
    </source>
</evidence>